<dbReference type="Proteomes" id="UP000547822">
    <property type="component" value="Unassembled WGS sequence"/>
</dbReference>
<sequence>VLEQAGPDESVLLDYTSMEDFAGIEIDRSAAPRGAEVHLTITDYQLNIDPTTEETIRFNYSTGAAKWGATSNTALNTVNACDTNCALILTFAAQTGFTVLEKTTTTDDPAQTVANELVFTETSANSGVWSNTDSSDDASLNVVSDATRGTTATVDYNDSSQSFSVSTSTGVIDMDESSVGDEWNSGESMAITLTDGDLDINTASEQTINFNSTNIPTIVTGSPVSANNTNLARVLEVTLVDNNATLALITGTLITAMTGLEDRVSVNVSDCTGATGWKLTGSDAGSAQMATSTTSTNSVTTFNNSPDGAESVILTVIGSSATANCNIAVDFMSFGSGVNDAVYRLLLIEDANDSGAFIGSIEYIMLNQLNSDIAADIPEVTTNSDAIYMVLAVDHTGTSAPRIQYADTDSDGQATNIADQADANTHSGVVSFDTGNYKIADTVTVTLVDMDLNTDSSLIDVYISDT</sequence>
<proteinExistence type="predicted"/>
<feature type="non-terminal residue" evidence="1">
    <location>
        <position position="1"/>
    </location>
</feature>
<organism evidence="1 2">
    <name type="scientific">Marine Group I thaumarchaeote</name>
    <dbReference type="NCBI Taxonomy" id="2511932"/>
    <lineage>
        <taxon>Archaea</taxon>
        <taxon>Nitrososphaerota</taxon>
        <taxon>Marine Group I</taxon>
    </lineage>
</organism>
<protein>
    <submittedName>
        <fullName evidence="1">Uncharacterized protein</fullName>
    </submittedName>
</protein>
<evidence type="ECO:0000313" key="2">
    <source>
        <dbReference type="Proteomes" id="UP000547822"/>
    </source>
</evidence>
<reference evidence="1 2" key="1">
    <citation type="journal article" date="2019" name="Environ. Microbiol.">
        <title>Genomics insights into ecotype formation of ammonia-oxidizing archaea in the deep ocean.</title>
        <authorList>
            <person name="Wang Y."/>
            <person name="Huang J.M."/>
            <person name="Cui G.J."/>
            <person name="Nunoura T."/>
            <person name="Takaki Y."/>
            <person name="Li W.L."/>
            <person name="Li J."/>
            <person name="Gao Z.M."/>
            <person name="Takai K."/>
            <person name="Zhang A.Q."/>
            <person name="Stepanauskas R."/>
        </authorList>
    </citation>
    <scope>NUCLEOTIDE SEQUENCE [LARGE SCALE GENOMIC DNA]</scope>
    <source>
        <strain evidence="1 2">T1L9</strain>
    </source>
</reference>
<name>A0A7K4NHT6_9ARCH</name>
<comment type="caution">
    <text evidence="1">The sequence shown here is derived from an EMBL/GenBank/DDBJ whole genome shotgun (WGS) entry which is preliminary data.</text>
</comment>
<evidence type="ECO:0000313" key="1">
    <source>
        <dbReference type="EMBL" id="NWK00855.1"/>
    </source>
</evidence>
<accession>A0A7K4NHT6</accession>
<gene>
    <name evidence="1" type="ORF">HX840_02975</name>
</gene>
<dbReference type="EMBL" id="JACATD010000003">
    <property type="protein sequence ID" value="NWK00855.1"/>
    <property type="molecule type" value="Genomic_DNA"/>
</dbReference>
<dbReference type="AlphaFoldDB" id="A0A7K4NHT6"/>